<dbReference type="STRING" id="96773.Tchl_2588"/>
<dbReference type="KEGG" id="tcl:Tchl_2588"/>
<reference evidence="1 2" key="1">
    <citation type="submission" date="2016-12" db="EMBL/GenBank/DDBJ databases">
        <title>Complete genome sequence of Thauera chlorobenzoica, a Betaproteobacterium degrading haloaromatics anaerobically to CO2 and halides.</title>
        <authorList>
            <person name="Goris T."/>
            <person name="Mergelsberg M."/>
            <person name="Boll M."/>
        </authorList>
    </citation>
    <scope>NUCLEOTIDE SEQUENCE [LARGE SCALE GENOMIC DNA]</scope>
    <source>
        <strain evidence="1 2">3CB1</strain>
    </source>
</reference>
<dbReference type="PANTHER" id="PTHR40455:SF1">
    <property type="entry name" value="ANTITOXIN HIGA"/>
    <property type="match status" value="1"/>
</dbReference>
<evidence type="ECO:0000313" key="2">
    <source>
        <dbReference type="Proteomes" id="UP000185739"/>
    </source>
</evidence>
<organism evidence="1 2">
    <name type="scientific">Thauera chlorobenzoica</name>
    <dbReference type="NCBI Taxonomy" id="96773"/>
    <lineage>
        <taxon>Bacteria</taxon>
        <taxon>Pseudomonadati</taxon>
        <taxon>Pseudomonadota</taxon>
        <taxon>Betaproteobacteria</taxon>
        <taxon>Rhodocyclales</taxon>
        <taxon>Zoogloeaceae</taxon>
        <taxon>Thauera</taxon>
    </lineage>
</organism>
<dbReference type="InterPro" id="IPR039060">
    <property type="entry name" value="Antitox_HigA"/>
</dbReference>
<dbReference type="SUPFAM" id="SSF47413">
    <property type="entry name" value="lambda repressor-like DNA-binding domains"/>
    <property type="match status" value="1"/>
</dbReference>
<name>A0A1L6FER0_9RHOO</name>
<gene>
    <name evidence="1" type="ORF">Tchl_2588</name>
</gene>
<evidence type="ECO:0000313" key="1">
    <source>
        <dbReference type="EMBL" id="APR05414.1"/>
    </source>
</evidence>
<accession>A0A1L6FER0</accession>
<dbReference type="GO" id="GO:0001046">
    <property type="term" value="F:core promoter sequence-specific DNA binding"/>
    <property type="evidence" value="ECO:0007669"/>
    <property type="project" value="TreeGrafter"/>
</dbReference>
<dbReference type="GO" id="GO:0006355">
    <property type="term" value="P:regulation of DNA-templated transcription"/>
    <property type="evidence" value="ECO:0007669"/>
    <property type="project" value="InterPro"/>
</dbReference>
<dbReference type="AlphaFoldDB" id="A0A1L6FER0"/>
<dbReference type="PANTHER" id="PTHR40455">
    <property type="entry name" value="ANTITOXIN HIGA"/>
    <property type="match status" value="1"/>
</dbReference>
<dbReference type="EMBL" id="CP018839">
    <property type="protein sequence ID" value="APR05414.1"/>
    <property type="molecule type" value="Genomic_DNA"/>
</dbReference>
<sequence>MEEHMDIRPIHTEVDYKATLKEISALMESDSDPGTPEGGRLDILTTLVQAYEARHFPIGALDPVEAIKFRMEQGGLSVKDLEPFIGRSNRVYEVLNHKRPLTLGMIRRLHQGLGIPAEVLIAEIAAG</sequence>
<dbReference type="Proteomes" id="UP000185739">
    <property type="component" value="Chromosome"/>
</dbReference>
<keyword evidence="2" id="KW-1185">Reference proteome</keyword>
<dbReference type="InterPro" id="IPR010982">
    <property type="entry name" value="Lambda_DNA-bd_dom_sf"/>
</dbReference>
<protein>
    <submittedName>
        <fullName evidence="1">Transcriptional regulator</fullName>
    </submittedName>
</protein>
<proteinExistence type="predicted"/>